<evidence type="ECO:0000313" key="1">
    <source>
        <dbReference type="EMBL" id="JAH50372.1"/>
    </source>
</evidence>
<reference evidence="1" key="1">
    <citation type="submission" date="2014-11" db="EMBL/GenBank/DDBJ databases">
        <authorList>
            <person name="Amaro Gonzalez C."/>
        </authorList>
    </citation>
    <scope>NUCLEOTIDE SEQUENCE</scope>
</reference>
<dbReference type="AlphaFoldDB" id="A0A0E9TAD1"/>
<sequence length="18" mass="2062">MLFKVRLQVLETSLQVSA</sequence>
<dbReference type="EMBL" id="GBXM01058205">
    <property type="protein sequence ID" value="JAH50372.1"/>
    <property type="molecule type" value="Transcribed_RNA"/>
</dbReference>
<organism evidence="1">
    <name type="scientific">Anguilla anguilla</name>
    <name type="common">European freshwater eel</name>
    <name type="synonym">Muraena anguilla</name>
    <dbReference type="NCBI Taxonomy" id="7936"/>
    <lineage>
        <taxon>Eukaryota</taxon>
        <taxon>Metazoa</taxon>
        <taxon>Chordata</taxon>
        <taxon>Craniata</taxon>
        <taxon>Vertebrata</taxon>
        <taxon>Euteleostomi</taxon>
        <taxon>Actinopterygii</taxon>
        <taxon>Neopterygii</taxon>
        <taxon>Teleostei</taxon>
        <taxon>Anguilliformes</taxon>
        <taxon>Anguillidae</taxon>
        <taxon>Anguilla</taxon>
    </lineage>
</organism>
<accession>A0A0E9TAD1</accession>
<protein>
    <submittedName>
        <fullName evidence="1">Uncharacterized protein</fullName>
    </submittedName>
</protein>
<name>A0A0E9TAD1_ANGAN</name>
<reference evidence="1" key="2">
    <citation type="journal article" date="2015" name="Fish Shellfish Immunol.">
        <title>Early steps in the European eel (Anguilla anguilla)-Vibrio vulnificus interaction in the gills: Role of the RtxA13 toxin.</title>
        <authorList>
            <person name="Callol A."/>
            <person name="Pajuelo D."/>
            <person name="Ebbesson L."/>
            <person name="Teles M."/>
            <person name="MacKenzie S."/>
            <person name="Amaro C."/>
        </authorList>
    </citation>
    <scope>NUCLEOTIDE SEQUENCE</scope>
</reference>
<proteinExistence type="predicted"/>